<comment type="caution">
    <text evidence="2">The sequence shown here is derived from an EMBL/GenBank/DDBJ whole genome shotgun (WGS) entry which is preliminary data.</text>
</comment>
<accession>A0A919NPJ1</accession>
<dbReference type="Gene3D" id="3.90.1200.10">
    <property type="match status" value="1"/>
</dbReference>
<feature type="domain" description="Aminoglycoside phosphotransferase" evidence="1">
    <location>
        <begin position="51"/>
        <end position="266"/>
    </location>
</feature>
<gene>
    <name evidence="2" type="ORF">Ate02nite_50430</name>
</gene>
<sequence>MHAPYETTDNKICPEAKLITVTEIDHLLRPHWRAEPLTHSNANEVTAGVWRIHRDHDTAILKLAAARRPGAAPHLAASDDPGHFNYWQREIRAYEASLPPTAFPGIQAPQLLAVDHQGDRTALWLEDVQGTPGRHSTPADLADLAHRLGTAQARYVHDRPTHEWLARDWLRDYTLALPVPDDLDWNHPVAQATWPPSLRQALHRLWTHRHDLLALADHLPRTLCHHDVWPMNLILTDSGPTLIDWAFVGPGAIGEDAANLALDTFFDGLIDIRHLDEVLTTVTAAYEKGIAPAVDPATARRAVKTTGAAKYFWLAPRMLMTAATPTPAKAAYDQRTLEATFAGRAPVLTAVTTWADEVLSS</sequence>
<dbReference type="AlphaFoldDB" id="A0A919NPJ1"/>
<protein>
    <recommendedName>
        <fullName evidence="1">Aminoglycoside phosphotransferase domain-containing protein</fullName>
    </recommendedName>
</protein>
<name>A0A919NPJ1_9ACTN</name>
<dbReference type="EMBL" id="BOMY01000034">
    <property type="protein sequence ID" value="GIF22313.1"/>
    <property type="molecule type" value="Genomic_DNA"/>
</dbReference>
<dbReference type="SUPFAM" id="SSF56112">
    <property type="entry name" value="Protein kinase-like (PK-like)"/>
    <property type="match status" value="1"/>
</dbReference>
<dbReference type="InterPro" id="IPR011009">
    <property type="entry name" value="Kinase-like_dom_sf"/>
</dbReference>
<organism evidence="2 3">
    <name type="scientific">Paractinoplanes tereljensis</name>
    <dbReference type="NCBI Taxonomy" id="571912"/>
    <lineage>
        <taxon>Bacteria</taxon>
        <taxon>Bacillati</taxon>
        <taxon>Actinomycetota</taxon>
        <taxon>Actinomycetes</taxon>
        <taxon>Micromonosporales</taxon>
        <taxon>Micromonosporaceae</taxon>
        <taxon>Paractinoplanes</taxon>
    </lineage>
</organism>
<dbReference type="InterPro" id="IPR002575">
    <property type="entry name" value="Aminoglycoside_PTrfase"/>
</dbReference>
<evidence type="ECO:0000313" key="3">
    <source>
        <dbReference type="Proteomes" id="UP000623608"/>
    </source>
</evidence>
<evidence type="ECO:0000259" key="1">
    <source>
        <dbReference type="Pfam" id="PF01636"/>
    </source>
</evidence>
<dbReference type="Proteomes" id="UP000623608">
    <property type="component" value="Unassembled WGS sequence"/>
</dbReference>
<reference evidence="2" key="1">
    <citation type="submission" date="2021-01" db="EMBL/GenBank/DDBJ databases">
        <title>Whole genome shotgun sequence of Actinoplanes tereljensis NBRC 105297.</title>
        <authorList>
            <person name="Komaki H."/>
            <person name="Tamura T."/>
        </authorList>
    </citation>
    <scope>NUCLEOTIDE SEQUENCE</scope>
    <source>
        <strain evidence="2">NBRC 105297</strain>
    </source>
</reference>
<dbReference type="Pfam" id="PF01636">
    <property type="entry name" value="APH"/>
    <property type="match status" value="1"/>
</dbReference>
<evidence type="ECO:0000313" key="2">
    <source>
        <dbReference type="EMBL" id="GIF22313.1"/>
    </source>
</evidence>
<proteinExistence type="predicted"/>
<keyword evidence="3" id="KW-1185">Reference proteome</keyword>